<dbReference type="PANTHER" id="PTHR24567">
    <property type="entry name" value="CRP FAMILY TRANSCRIPTIONAL REGULATORY PROTEIN"/>
    <property type="match status" value="1"/>
</dbReference>
<dbReference type="InterPro" id="IPR050397">
    <property type="entry name" value="Env_Response_Regulators"/>
</dbReference>
<keyword evidence="6" id="KW-0808">Transferase</keyword>
<keyword evidence="2" id="KW-0238">DNA-binding</keyword>
<evidence type="ECO:0000313" key="7">
    <source>
        <dbReference type="Proteomes" id="UP000184442"/>
    </source>
</evidence>
<keyword evidence="1" id="KW-0805">Transcription regulation</keyword>
<dbReference type="InterPro" id="IPR012318">
    <property type="entry name" value="HTH_CRP"/>
</dbReference>
<dbReference type="Pfam" id="PF00027">
    <property type="entry name" value="cNMP_binding"/>
    <property type="match status" value="1"/>
</dbReference>
<dbReference type="Gene3D" id="2.60.120.10">
    <property type="entry name" value="Jelly Rolls"/>
    <property type="match status" value="1"/>
</dbReference>
<dbReference type="InterPro" id="IPR014710">
    <property type="entry name" value="RmlC-like_jellyroll"/>
</dbReference>
<feature type="domain" description="Cyclic nucleotide-binding" evidence="4">
    <location>
        <begin position="47"/>
        <end position="128"/>
    </location>
</feature>
<keyword evidence="3" id="KW-0804">Transcription</keyword>
<evidence type="ECO:0000259" key="4">
    <source>
        <dbReference type="PROSITE" id="PS50042"/>
    </source>
</evidence>
<feature type="domain" description="HTH crp-type" evidence="5">
    <location>
        <begin position="142"/>
        <end position="215"/>
    </location>
</feature>
<evidence type="ECO:0000256" key="1">
    <source>
        <dbReference type="ARBA" id="ARBA00023015"/>
    </source>
</evidence>
<keyword evidence="7" id="KW-1185">Reference proteome</keyword>
<dbReference type="Gene3D" id="1.10.10.10">
    <property type="entry name" value="Winged helix-like DNA-binding domain superfamily/Winged helix DNA-binding domain"/>
    <property type="match status" value="1"/>
</dbReference>
<dbReference type="PROSITE" id="PS50042">
    <property type="entry name" value="CNMP_BINDING_3"/>
    <property type="match status" value="1"/>
</dbReference>
<dbReference type="PANTHER" id="PTHR24567:SF26">
    <property type="entry name" value="REGULATORY PROTEIN YEIL"/>
    <property type="match status" value="1"/>
</dbReference>
<dbReference type="RefSeq" id="WP_073026671.1">
    <property type="nucleotide sequence ID" value="NZ_FQZS01000019.1"/>
</dbReference>
<dbReference type="GO" id="GO:0005829">
    <property type="term" value="C:cytosol"/>
    <property type="evidence" value="ECO:0007669"/>
    <property type="project" value="TreeGrafter"/>
</dbReference>
<sequence>MYNDFFDDNRQLIMRKFFLDNLSKIGTIKDFKKNELINIKSESYVAIVLKGHITQSVISTKGHEKLLYVLRPGEIFGEMNFFCGGTDSIIAKGKTDGQMSVITGDTLEKALEMHPEIYRHFIHSITRKFRIILLQLTNSIFNDAIGKICDALLRLYSCADRTESGQASINLPLTHQELANNIGCSRITVTRCLNKLLDENVISYENKSIVINKPEALKQYIDTIAEE</sequence>
<dbReference type="OrthoDB" id="8254501at2"/>
<gene>
    <name evidence="6" type="ORF">SAMN02745176_02668</name>
</gene>
<evidence type="ECO:0000259" key="5">
    <source>
        <dbReference type="PROSITE" id="PS51063"/>
    </source>
</evidence>
<dbReference type="GO" id="GO:0003700">
    <property type="term" value="F:DNA-binding transcription factor activity"/>
    <property type="evidence" value="ECO:0007669"/>
    <property type="project" value="TreeGrafter"/>
</dbReference>
<dbReference type="InterPro" id="IPR018490">
    <property type="entry name" value="cNMP-bd_dom_sf"/>
</dbReference>
<dbReference type="GO" id="GO:0003677">
    <property type="term" value="F:DNA binding"/>
    <property type="evidence" value="ECO:0007669"/>
    <property type="project" value="UniProtKB-KW"/>
</dbReference>
<name>A0A1M6H7F8_9FIRM</name>
<dbReference type="Pfam" id="PF13545">
    <property type="entry name" value="HTH_Crp_2"/>
    <property type="match status" value="1"/>
</dbReference>
<dbReference type="PROSITE" id="PS51063">
    <property type="entry name" value="HTH_CRP_2"/>
    <property type="match status" value="1"/>
</dbReference>
<dbReference type="InterPro" id="IPR036388">
    <property type="entry name" value="WH-like_DNA-bd_sf"/>
</dbReference>
<dbReference type="SMART" id="SM00419">
    <property type="entry name" value="HTH_CRP"/>
    <property type="match status" value="1"/>
</dbReference>
<keyword evidence="6" id="KW-0418">Kinase</keyword>
<dbReference type="CDD" id="cd00038">
    <property type="entry name" value="CAP_ED"/>
    <property type="match status" value="1"/>
</dbReference>
<dbReference type="SUPFAM" id="SSF46785">
    <property type="entry name" value="Winged helix' DNA-binding domain"/>
    <property type="match status" value="1"/>
</dbReference>
<dbReference type="GO" id="GO:0016301">
    <property type="term" value="F:kinase activity"/>
    <property type="evidence" value="ECO:0007669"/>
    <property type="project" value="UniProtKB-KW"/>
</dbReference>
<evidence type="ECO:0000313" key="6">
    <source>
        <dbReference type="EMBL" id="SHJ18084.1"/>
    </source>
</evidence>
<dbReference type="SUPFAM" id="SSF51206">
    <property type="entry name" value="cAMP-binding domain-like"/>
    <property type="match status" value="1"/>
</dbReference>
<dbReference type="Proteomes" id="UP000184442">
    <property type="component" value="Unassembled WGS sequence"/>
</dbReference>
<dbReference type="STRING" id="1122184.SAMN02745176_02668"/>
<dbReference type="EMBL" id="FQZS01000019">
    <property type="protein sequence ID" value="SHJ18084.1"/>
    <property type="molecule type" value="Genomic_DNA"/>
</dbReference>
<dbReference type="PRINTS" id="PR00034">
    <property type="entry name" value="HTHCRP"/>
</dbReference>
<dbReference type="AlphaFoldDB" id="A0A1M6H7F8"/>
<accession>A0A1M6H7F8</accession>
<organism evidence="6 7">
    <name type="scientific">Lutispora thermophila DSM 19022</name>
    <dbReference type="NCBI Taxonomy" id="1122184"/>
    <lineage>
        <taxon>Bacteria</taxon>
        <taxon>Bacillati</taxon>
        <taxon>Bacillota</taxon>
        <taxon>Clostridia</taxon>
        <taxon>Lutisporales</taxon>
        <taxon>Lutisporaceae</taxon>
        <taxon>Lutispora</taxon>
    </lineage>
</organism>
<proteinExistence type="predicted"/>
<reference evidence="6 7" key="1">
    <citation type="submission" date="2016-11" db="EMBL/GenBank/DDBJ databases">
        <authorList>
            <person name="Jaros S."/>
            <person name="Januszkiewicz K."/>
            <person name="Wedrychowicz H."/>
        </authorList>
    </citation>
    <scope>NUCLEOTIDE SEQUENCE [LARGE SCALE GENOMIC DNA]</scope>
    <source>
        <strain evidence="6 7">DSM 19022</strain>
    </source>
</reference>
<protein>
    <submittedName>
        <fullName evidence="6">cAMP-binding domain of CRP or a regulatory subunit of cAMP-dependent protein kinases</fullName>
    </submittedName>
</protein>
<evidence type="ECO:0000256" key="3">
    <source>
        <dbReference type="ARBA" id="ARBA00023163"/>
    </source>
</evidence>
<evidence type="ECO:0000256" key="2">
    <source>
        <dbReference type="ARBA" id="ARBA00023125"/>
    </source>
</evidence>
<dbReference type="InterPro" id="IPR036390">
    <property type="entry name" value="WH_DNA-bd_sf"/>
</dbReference>
<dbReference type="InterPro" id="IPR000595">
    <property type="entry name" value="cNMP-bd_dom"/>
</dbReference>